<feature type="domain" description="FAD-binding FR-type" evidence="9">
    <location>
        <begin position="1"/>
        <end position="102"/>
    </location>
</feature>
<dbReference type="PANTHER" id="PTHR47354">
    <property type="entry name" value="NADH OXIDOREDUCTASE HCR"/>
    <property type="match status" value="1"/>
</dbReference>
<evidence type="ECO:0000313" key="11">
    <source>
        <dbReference type="Proteomes" id="UP000541857"/>
    </source>
</evidence>
<dbReference type="InterPro" id="IPR050415">
    <property type="entry name" value="MRET"/>
</dbReference>
<comment type="cofactor">
    <cofactor evidence="1">
        <name>FAD</name>
        <dbReference type="ChEBI" id="CHEBI:57692"/>
    </cofactor>
</comment>
<evidence type="ECO:0000256" key="1">
    <source>
        <dbReference type="ARBA" id="ARBA00001974"/>
    </source>
</evidence>
<keyword evidence="3" id="KW-0001">2Fe-2S</keyword>
<reference evidence="10 11" key="1">
    <citation type="submission" date="2020-07" db="EMBL/GenBank/DDBJ databases">
        <title>Bacterium isolated from marine sediment.</title>
        <authorList>
            <person name="Shang D."/>
        </authorList>
    </citation>
    <scope>NUCLEOTIDE SEQUENCE [LARGE SCALE GENOMIC DNA]</scope>
    <source>
        <strain evidence="10 11">F6074</strain>
    </source>
</reference>
<evidence type="ECO:0000256" key="6">
    <source>
        <dbReference type="ARBA" id="ARBA00023002"/>
    </source>
</evidence>
<dbReference type="Gene3D" id="2.40.30.10">
    <property type="entry name" value="Translation factors"/>
    <property type="match status" value="1"/>
</dbReference>
<keyword evidence="5" id="KW-0274">FAD</keyword>
<evidence type="ECO:0000256" key="8">
    <source>
        <dbReference type="ARBA" id="ARBA00023014"/>
    </source>
</evidence>
<dbReference type="InterPro" id="IPR039261">
    <property type="entry name" value="FNR_nucleotide-bd"/>
</dbReference>
<dbReference type="PROSITE" id="PS51384">
    <property type="entry name" value="FAD_FR"/>
    <property type="match status" value="1"/>
</dbReference>
<dbReference type="InterPro" id="IPR001709">
    <property type="entry name" value="Flavoprot_Pyr_Nucl_cyt_Rdtase"/>
</dbReference>
<dbReference type="InterPro" id="IPR001433">
    <property type="entry name" value="OxRdtase_FAD/NAD-bd"/>
</dbReference>
<dbReference type="PANTHER" id="PTHR47354:SF8">
    <property type="entry name" value="1,2-PHENYLACETYL-COA EPOXIDASE, SUBUNIT E"/>
    <property type="match status" value="1"/>
</dbReference>
<dbReference type="GO" id="GO:0050660">
    <property type="term" value="F:flavin adenine dinucleotide binding"/>
    <property type="evidence" value="ECO:0007669"/>
    <property type="project" value="TreeGrafter"/>
</dbReference>
<keyword evidence="4" id="KW-0479">Metal-binding</keyword>
<evidence type="ECO:0000259" key="9">
    <source>
        <dbReference type="PROSITE" id="PS51384"/>
    </source>
</evidence>
<dbReference type="Pfam" id="PF00175">
    <property type="entry name" value="NAD_binding_1"/>
    <property type="match status" value="1"/>
</dbReference>
<dbReference type="AlphaFoldDB" id="A0A7W2M6E4"/>
<sequence length="223" mass="25008">MKNQEVTIKSIGYATHDVLHIVVEKPDGMNFESGQATEIFINESGWENEGRPFTFVSLPEDQDLEFMIKTYPSRKGVTNKLRSLEAGDHLIINEVFGAIAYKGEGTFIAGGAGVTPFISIIRNLKAQNKLGDNKLIFANKTKDDIILKNEFRELLGNNFINILSQETVEGVEHGHITEKFLKNCGLAYDKHFYICGPPPMMEAVEKQLSNLNVKKGQIVKEEF</sequence>
<dbReference type="RefSeq" id="WP_182205852.1">
    <property type="nucleotide sequence ID" value="NZ_JACGLT010000009.1"/>
</dbReference>
<keyword evidence="7" id="KW-0408">Iron</keyword>
<dbReference type="PRINTS" id="PR00410">
    <property type="entry name" value="PHEHYDRXLASE"/>
</dbReference>
<dbReference type="Pfam" id="PF08022">
    <property type="entry name" value="FAD_binding_8"/>
    <property type="match status" value="1"/>
</dbReference>
<dbReference type="Proteomes" id="UP000541857">
    <property type="component" value="Unassembled WGS sequence"/>
</dbReference>
<dbReference type="GO" id="GO:0051537">
    <property type="term" value="F:2 iron, 2 sulfur cluster binding"/>
    <property type="evidence" value="ECO:0007669"/>
    <property type="project" value="UniProtKB-KW"/>
</dbReference>
<dbReference type="EMBL" id="JACGLT010000009">
    <property type="protein sequence ID" value="MBA6153556.1"/>
    <property type="molecule type" value="Genomic_DNA"/>
</dbReference>
<evidence type="ECO:0000256" key="3">
    <source>
        <dbReference type="ARBA" id="ARBA00022714"/>
    </source>
</evidence>
<evidence type="ECO:0000313" key="10">
    <source>
        <dbReference type="EMBL" id="MBA6153556.1"/>
    </source>
</evidence>
<keyword evidence="2" id="KW-0285">Flavoprotein</keyword>
<dbReference type="GO" id="GO:0016491">
    <property type="term" value="F:oxidoreductase activity"/>
    <property type="evidence" value="ECO:0007669"/>
    <property type="project" value="UniProtKB-KW"/>
</dbReference>
<name>A0A7W2M6E4_9FLAO</name>
<dbReference type="GO" id="GO:0046872">
    <property type="term" value="F:metal ion binding"/>
    <property type="evidence" value="ECO:0007669"/>
    <property type="project" value="UniProtKB-KW"/>
</dbReference>
<dbReference type="PRINTS" id="PR00371">
    <property type="entry name" value="FPNCR"/>
</dbReference>
<dbReference type="SUPFAM" id="SSF52343">
    <property type="entry name" value="Ferredoxin reductase-like, C-terminal NADP-linked domain"/>
    <property type="match status" value="1"/>
</dbReference>
<evidence type="ECO:0000256" key="4">
    <source>
        <dbReference type="ARBA" id="ARBA00022723"/>
    </source>
</evidence>
<evidence type="ECO:0000256" key="7">
    <source>
        <dbReference type="ARBA" id="ARBA00023004"/>
    </source>
</evidence>
<dbReference type="InterPro" id="IPR013112">
    <property type="entry name" value="FAD-bd_8"/>
</dbReference>
<comment type="caution">
    <text evidence="10">The sequence shown here is derived from an EMBL/GenBank/DDBJ whole genome shotgun (WGS) entry which is preliminary data.</text>
</comment>
<gene>
    <name evidence="10" type="ORF">H3Z82_12535</name>
</gene>
<keyword evidence="11" id="KW-1185">Reference proteome</keyword>
<accession>A0A7W2M6E4</accession>
<proteinExistence type="predicted"/>
<dbReference type="InterPro" id="IPR017938">
    <property type="entry name" value="Riboflavin_synthase-like_b-brl"/>
</dbReference>
<evidence type="ECO:0000256" key="2">
    <source>
        <dbReference type="ARBA" id="ARBA00022630"/>
    </source>
</evidence>
<organism evidence="10 11">
    <name type="scientific">Gelidibacter maritimus</name>
    <dbReference type="NCBI Taxonomy" id="2761487"/>
    <lineage>
        <taxon>Bacteria</taxon>
        <taxon>Pseudomonadati</taxon>
        <taxon>Bacteroidota</taxon>
        <taxon>Flavobacteriia</taxon>
        <taxon>Flavobacteriales</taxon>
        <taxon>Flavobacteriaceae</taxon>
        <taxon>Gelidibacter</taxon>
    </lineage>
</organism>
<keyword evidence="6" id="KW-0560">Oxidoreductase</keyword>
<dbReference type="SUPFAM" id="SSF63380">
    <property type="entry name" value="Riboflavin synthase domain-like"/>
    <property type="match status" value="1"/>
</dbReference>
<protein>
    <submittedName>
        <fullName evidence="10">Flavodoxin reductase</fullName>
    </submittedName>
</protein>
<dbReference type="Gene3D" id="3.40.50.80">
    <property type="entry name" value="Nucleotide-binding domain of ferredoxin-NADP reductase (FNR) module"/>
    <property type="match status" value="1"/>
</dbReference>
<evidence type="ECO:0000256" key="5">
    <source>
        <dbReference type="ARBA" id="ARBA00022827"/>
    </source>
</evidence>
<keyword evidence="8" id="KW-0411">Iron-sulfur</keyword>
<dbReference type="InterPro" id="IPR017927">
    <property type="entry name" value="FAD-bd_FR_type"/>
</dbReference>